<reference evidence="2 3" key="1">
    <citation type="submission" date="2020-08" db="EMBL/GenBank/DDBJ databases">
        <title>Genome sequencing of Purple Non-Sulfur Bacteria from various extreme environments.</title>
        <authorList>
            <person name="Mayer M."/>
        </authorList>
    </citation>
    <scope>NUCLEOTIDE SEQUENCE [LARGE SCALE GENOMIC DNA]</scope>
    <source>
        <strain evidence="2 3">JA131</strain>
    </source>
</reference>
<dbReference type="Proteomes" id="UP000554286">
    <property type="component" value="Unassembled WGS sequence"/>
</dbReference>
<name>A0A7W6RAN7_9PROT</name>
<accession>A0A7W6RAN7</accession>
<organism evidence="2 3">
    <name type="scientific">Roseospira visakhapatnamensis</name>
    <dbReference type="NCBI Taxonomy" id="390880"/>
    <lineage>
        <taxon>Bacteria</taxon>
        <taxon>Pseudomonadati</taxon>
        <taxon>Pseudomonadota</taxon>
        <taxon>Alphaproteobacteria</taxon>
        <taxon>Rhodospirillales</taxon>
        <taxon>Rhodospirillaceae</taxon>
        <taxon>Roseospira</taxon>
    </lineage>
</organism>
<evidence type="ECO:0000313" key="2">
    <source>
        <dbReference type="EMBL" id="MBB4264434.1"/>
    </source>
</evidence>
<dbReference type="EMBL" id="JACIGK010000001">
    <property type="protein sequence ID" value="MBB4264434.1"/>
    <property type="molecule type" value="Genomic_DNA"/>
</dbReference>
<dbReference type="Pfam" id="PF10135">
    <property type="entry name" value="Rod-binding"/>
    <property type="match status" value="1"/>
</dbReference>
<proteinExistence type="predicted"/>
<evidence type="ECO:0000259" key="1">
    <source>
        <dbReference type="Pfam" id="PF10135"/>
    </source>
</evidence>
<keyword evidence="3" id="KW-1185">Reference proteome</keyword>
<dbReference type="RefSeq" id="WP_184042081.1">
    <property type="nucleotide sequence ID" value="NZ_JACIGK010000001.1"/>
</dbReference>
<feature type="domain" description="Flagellar protein FlgJ N-terminal" evidence="1">
    <location>
        <begin position="55"/>
        <end position="100"/>
    </location>
</feature>
<comment type="caution">
    <text evidence="2">The sequence shown here is derived from an EMBL/GenBank/DDBJ whole genome shotgun (WGS) entry which is preliminary data.</text>
</comment>
<evidence type="ECO:0000313" key="3">
    <source>
        <dbReference type="Proteomes" id="UP000554286"/>
    </source>
</evidence>
<protein>
    <submittedName>
        <fullName evidence="2">Rod binding domain-containing protein</fullName>
    </submittedName>
</protein>
<dbReference type="AlphaFoldDB" id="A0A7W6RAN7"/>
<gene>
    <name evidence="2" type="ORF">GGD89_000040</name>
</gene>
<sequence length="108" mass="11498">MIDGAMHTRAALATETARADGAPLTAGRRFRDASQAAAAARDFEAFFLGQMLQPMFSGLSTAPPFGGGHAEQVWRSLMVDEYGKMMAASGRTGIADAVMRTMLSQQEV</sequence>
<dbReference type="InterPro" id="IPR019301">
    <property type="entry name" value="Flagellar_prot_FlgJ_N"/>
</dbReference>